<dbReference type="AlphaFoldDB" id="A0A4R7HUF8"/>
<dbReference type="Pfam" id="PF01212">
    <property type="entry name" value="Beta_elim_lyase"/>
    <property type="match status" value="1"/>
</dbReference>
<dbReference type="GO" id="GO:0016829">
    <property type="term" value="F:lyase activity"/>
    <property type="evidence" value="ECO:0007669"/>
    <property type="project" value="InterPro"/>
</dbReference>
<gene>
    <name evidence="5" type="ORF">BDK89_0014</name>
</gene>
<feature type="domain" description="Aromatic amino acid beta-eliminating lyase/threonine aldolase" evidence="4">
    <location>
        <begin position="5"/>
        <end position="299"/>
    </location>
</feature>
<evidence type="ECO:0000313" key="6">
    <source>
        <dbReference type="Proteomes" id="UP000294558"/>
    </source>
</evidence>
<evidence type="ECO:0000256" key="2">
    <source>
        <dbReference type="ARBA" id="ARBA00006966"/>
    </source>
</evidence>
<dbReference type="PANTHER" id="PTHR48097">
    <property type="entry name" value="L-THREONINE ALDOLASE-RELATED"/>
    <property type="match status" value="1"/>
</dbReference>
<dbReference type="Gene3D" id="3.90.1150.10">
    <property type="entry name" value="Aspartate Aminotransferase, domain 1"/>
    <property type="match status" value="1"/>
</dbReference>
<comment type="similarity">
    <text evidence="2">Belongs to the threonine aldolase family.</text>
</comment>
<dbReference type="InterPro" id="IPR001597">
    <property type="entry name" value="ArAA_b-elim_lyase/Thr_aldolase"/>
</dbReference>
<keyword evidence="3" id="KW-0663">Pyridoxal phosphate</keyword>
<comment type="caution">
    <text evidence="5">The sequence shown here is derived from an EMBL/GenBank/DDBJ whole genome shotgun (WGS) entry which is preliminary data.</text>
</comment>
<sequence>MDVIELRSDNAAGVAPEIVEAIAAANTGTAIAYGADDLTERLHDVVREVFEHDGARVFPVTSGTAANALALSAIVPPWGAVLCHETAHILNSEGGATSLLGGGAVMRGVAGDDFLMSPDSLRRALDSVGWGDPHYSQPTALSFTQPTDRGTIYSVDQIAALTEIARERGMRSHLDGARLANALVSLGCTPAEMTWKAGIDVVSLGATKNGGLSAEAIVVFDDHASDELVYRTKRSGHVTSKMRYQSAQLIAYLTDDLWRRLATNSNDRMRELAAGLAEIDGVELLNRPDVNMLFVRLADEHIDRLEAAGLLFYRMGPGVIRLVTNWSTTPGEIERALTAFRS</sequence>
<dbReference type="Gene3D" id="3.40.640.10">
    <property type="entry name" value="Type I PLP-dependent aspartate aminotransferase-like (Major domain)"/>
    <property type="match status" value="1"/>
</dbReference>
<proteinExistence type="inferred from homology"/>
<evidence type="ECO:0000256" key="1">
    <source>
        <dbReference type="ARBA" id="ARBA00001933"/>
    </source>
</evidence>
<dbReference type="EMBL" id="SOAU01000001">
    <property type="protein sequence ID" value="TDT14460.1"/>
    <property type="molecule type" value="Genomic_DNA"/>
</dbReference>
<name>A0A4R7HUF8_9ACTN</name>
<dbReference type="InterPro" id="IPR015424">
    <property type="entry name" value="PyrdxlP-dep_Trfase"/>
</dbReference>
<comment type="cofactor">
    <cofactor evidence="1">
        <name>pyridoxal 5'-phosphate</name>
        <dbReference type="ChEBI" id="CHEBI:597326"/>
    </cofactor>
</comment>
<dbReference type="RefSeq" id="WP_208293900.1">
    <property type="nucleotide sequence ID" value="NZ_SOAU01000001.1"/>
</dbReference>
<accession>A0A4R7HUF8</accession>
<dbReference type="Proteomes" id="UP000294558">
    <property type="component" value="Unassembled WGS sequence"/>
</dbReference>
<keyword evidence="6" id="KW-1185">Reference proteome</keyword>
<dbReference type="InterPro" id="IPR015421">
    <property type="entry name" value="PyrdxlP-dep_Trfase_major"/>
</dbReference>
<organism evidence="5 6">
    <name type="scientific">Ilumatobacter fluminis</name>
    <dbReference type="NCBI Taxonomy" id="467091"/>
    <lineage>
        <taxon>Bacteria</taxon>
        <taxon>Bacillati</taxon>
        <taxon>Actinomycetota</taxon>
        <taxon>Acidimicrobiia</taxon>
        <taxon>Acidimicrobiales</taxon>
        <taxon>Ilumatobacteraceae</taxon>
        <taxon>Ilumatobacter</taxon>
    </lineage>
</organism>
<evidence type="ECO:0000256" key="3">
    <source>
        <dbReference type="ARBA" id="ARBA00022898"/>
    </source>
</evidence>
<evidence type="ECO:0000313" key="5">
    <source>
        <dbReference type="EMBL" id="TDT14460.1"/>
    </source>
</evidence>
<dbReference type="GO" id="GO:0006520">
    <property type="term" value="P:amino acid metabolic process"/>
    <property type="evidence" value="ECO:0007669"/>
    <property type="project" value="InterPro"/>
</dbReference>
<protein>
    <submittedName>
        <fullName evidence="5">L-threonine aldolase</fullName>
    </submittedName>
</protein>
<dbReference type="InterPro" id="IPR015422">
    <property type="entry name" value="PyrdxlP-dep_Trfase_small"/>
</dbReference>
<dbReference type="PANTHER" id="PTHR48097:SF5">
    <property type="entry name" value="LOW SPECIFICITY L-THREONINE ALDOLASE"/>
    <property type="match status" value="1"/>
</dbReference>
<reference evidence="5 6" key="1">
    <citation type="submission" date="2019-03" db="EMBL/GenBank/DDBJ databases">
        <title>Sequencing the genomes of 1000 actinobacteria strains.</title>
        <authorList>
            <person name="Klenk H.-P."/>
        </authorList>
    </citation>
    <scope>NUCLEOTIDE SEQUENCE [LARGE SCALE GENOMIC DNA]</scope>
    <source>
        <strain evidence="5 6">DSM 18936</strain>
    </source>
</reference>
<evidence type="ECO:0000259" key="4">
    <source>
        <dbReference type="Pfam" id="PF01212"/>
    </source>
</evidence>
<dbReference type="SUPFAM" id="SSF53383">
    <property type="entry name" value="PLP-dependent transferases"/>
    <property type="match status" value="1"/>
</dbReference>